<dbReference type="SMART" id="SM00830">
    <property type="entry name" value="CM_2"/>
    <property type="match status" value="1"/>
</dbReference>
<dbReference type="InterPro" id="IPR051331">
    <property type="entry name" value="Chorismate_mutase-related"/>
</dbReference>
<accession>A0ABW5RZC3</accession>
<dbReference type="Pfam" id="PF01817">
    <property type="entry name" value="CM_2"/>
    <property type="match status" value="1"/>
</dbReference>
<gene>
    <name evidence="3" type="ORF">ACFSUE_03960</name>
</gene>
<feature type="domain" description="Chorismate mutase" evidence="2">
    <location>
        <begin position="1"/>
        <end position="88"/>
    </location>
</feature>
<comment type="caution">
    <text evidence="3">The sequence shown here is derived from an EMBL/GenBank/DDBJ whole genome shotgun (WGS) entry which is preliminary data.</text>
</comment>
<keyword evidence="1" id="KW-0413">Isomerase</keyword>
<organism evidence="3 4">
    <name type="scientific">Sporolactobacillus shoreicorticis</name>
    <dbReference type="NCBI Taxonomy" id="1923877"/>
    <lineage>
        <taxon>Bacteria</taxon>
        <taxon>Bacillati</taxon>
        <taxon>Bacillota</taxon>
        <taxon>Bacilli</taxon>
        <taxon>Bacillales</taxon>
        <taxon>Sporolactobacillaceae</taxon>
        <taxon>Sporolactobacillus</taxon>
    </lineage>
</organism>
<dbReference type="EMBL" id="JBHUMQ010000010">
    <property type="protein sequence ID" value="MFD2692786.1"/>
    <property type="molecule type" value="Genomic_DNA"/>
</dbReference>
<reference evidence="4" key="1">
    <citation type="journal article" date="2019" name="Int. J. Syst. Evol. Microbiol.">
        <title>The Global Catalogue of Microorganisms (GCM) 10K type strain sequencing project: providing services to taxonomists for standard genome sequencing and annotation.</title>
        <authorList>
            <consortium name="The Broad Institute Genomics Platform"/>
            <consortium name="The Broad Institute Genome Sequencing Center for Infectious Disease"/>
            <person name="Wu L."/>
            <person name="Ma J."/>
        </authorList>
    </citation>
    <scope>NUCLEOTIDE SEQUENCE [LARGE SCALE GENOMIC DNA]</scope>
    <source>
        <strain evidence="4">TISTR 2466</strain>
    </source>
</reference>
<evidence type="ECO:0000256" key="1">
    <source>
        <dbReference type="ARBA" id="ARBA00023235"/>
    </source>
</evidence>
<name>A0ABW5RZC3_9BACL</name>
<evidence type="ECO:0000259" key="2">
    <source>
        <dbReference type="PROSITE" id="PS51168"/>
    </source>
</evidence>
<dbReference type="InterPro" id="IPR002701">
    <property type="entry name" value="CM_II_prokaryot"/>
</dbReference>
<dbReference type="PANTHER" id="PTHR38041:SF1">
    <property type="entry name" value="CHORISMATE MUTASE"/>
    <property type="match status" value="1"/>
</dbReference>
<dbReference type="SUPFAM" id="SSF48600">
    <property type="entry name" value="Chorismate mutase II"/>
    <property type="match status" value="1"/>
</dbReference>
<keyword evidence="4" id="KW-1185">Reference proteome</keyword>
<dbReference type="RefSeq" id="WP_253062856.1">
    <property type="nucleotide sequence ID" value="NZ_JAMXWM010000016.1"/>
</dbReference>
<dbReference type="InterPro" id="IPR036979">
    <property type="entry name" value="CM_dom_sf"/>
</dbReference>
<dbReference type="Gene3D" id="1.20.59.10">
    <property type="entry name" value="Chorismate mutase"/>
    <property type="match status" value="1"/>
</dbReference>
<dbReference type="PANTHER" id="PTHR38041">
    <property type="entry name" value="CHORISMATE MUTASE"/>
    <property type="match status" value="1"/>
</dbReference>
<protein>
    <submittedName>
        <fullName evidence="3">Chorismate mutase</fullName>
    </submittedName>
</protein>
<sequence>MTDLRKLRQNIDKIDEQLSGLINQRMMIARAVAQYKKDHNCRVLDTERENEIIQKACERSASEALKPYQEIFFRQLMALSRDYQREIIKNENDK</sequence>
<dbReference type="InterPro" id="IPR036263">
    <property type="entry name" value="Chorismate_II_sf"/>
</dbReference>
<evidence type="ECO:0000313" key="3">
    <source>
        <dbReference type="EMBL" id="MFD2692786.1"/>
    </source>
</evidence>
<dbReference type="Proteomes" id="UP001597399">
    <property type="component" value="Unassembled WGS sequence"/>
</dbReference>
<evidence type="ECO:0000313" key="4">
    <source>
        <dbReference type="Proteomes" id="UP001597399"/>
    </source>
</evidence>
<proteinExistence type="predicted"/>
<dbReference type="PROSITE" id="PS51168">
    <property type="entry name" value="CHORISMATE_MUT_2"/>
    <property type="match status" value="1"/>
</dbReference>